<keyword evidence="4" id="KW-1185">Reference proteome</keyword>
<feature type="compositionally biased region" description="Low complexity" evidence="1">
    <location>
        <begin position="141"/>
        <end position="177"/>
    </location>
</feature>
<keyword evidence="2" id="KW-0812">Transmembrane</keyword>
<gene>
    <name evidence="3" type="ORF">Aau02nite_80320</name>
</gene>
<proteinExistence type="predicted"/>
<sequence>MTMWRKARTEVAGAWRSVRYDLDRPEPDAGEPEAGVRSVRPSAGHPDVTSTGLSTFGGAGMTGGLRTSYGEQLVPRPRRIVAASAFGVLAVAGAAGSYFAVVNGIGALVGEKPAGAEPYPLAAEAPRGSEGDLSNSGLGRGTAYAAGGRPPAAATTAAEPVPGTIRVLPPTVGAAAPAAPPPIVPQPPRTTSAGRPETRPADCCAAPPVPTPTAPVPTPHSPSATPSPTSSSPDGSGSPEPSESPVPAEPTGSDDATGPDRDENRARHARQH</sequence>
<evidence type="ECO:0000256" key="2">
    <source>
        <dbReference type="SAM" id="Phobius"/>
    </source>
</evidence>
<feature type="region of interest" description="Disordered" evidence="1">
    <location>
        <begin position="20"/>
        <end position="59"/>
    </location>
</feature>
<dbReference type="Proteomes" id="UP000681340">
    <property type="component" value="Unassembled WGS sequence"/>
</dbReference>
<protein>
    <submittedName>
        <fullName evidence="3">Uncharacterized protein</fullName>
    </submittedName>
</protein>
<feature type="region of interest" description="Disordered" evidence="1">
    <location>
        <begin position="120"/>
        <end position="272"/>
    </location>
</feature>
<dbReference type="RefSeq" id="WP_212993844.1">
    <property type="nucleotide sequence ID" value="NZ_BAABEA010000026.1"/>
</dbReference>
<evidence type="ECO:0000313" key="3">
    <source>
        <dbReference type="EMBL" id="GIM78334.1"/>
    </source>
</evidence>
<organism evidence="3 4">
    <name type="scientific">Actinoplanes auranticolor</name>
    <dbReference type="NCBI Taxonomy" id="47988"/>
    <lineage>
        <taxon>Bacteria</taxon>
        <taxon>Bacillati</taxon>
        <taxon>Actinomycetota</taxon>
        <taxon>Actinomycetes</taxon>
        <taxon>Micromonosporales</taxon>
        <taxon>Micromonosporaceae</taxon>
        <taxon>Actinoplanes</taxon>
    </lineage>
</organism>
<feature type="compositionally biased region" description="Pro residues" evidence="1">
    <location>
        <begin position="178"/>
        <end position="188"/>
    </location>
</feature>
<evidence type="ECO:0000313" key="4">
    <source>
        <dbReference type="Proteomes" id="UP000681340"/>
    </source>
</evidence>
<feature type="transmembrane region" description="Helical" evidence="2">
    <location>
        <begin position="80"/>
        <end position="101"/>
    </location>
</feature>
<keyword evidence="2" id="KW-1133">Transmembrane helix</keyword>
<dbReference type="AlphaFoldDB" id="A0A919SVC4"/>
<reference evidence="3" key="1">
    <citation type="submission" date="2021-03" db="EMBL/GenBank/DDBJ databases">
        <title>Whole genome shotgun sequence of Actinoplanes auranticolor NBRC 12245.</title>
        <authorList>
            <person name="Komaki H."/>
            <person name="Tamura T."/>
        </authorList>
    </citation>
    <scope>NUCLEOTIDE SEQUENCE</scope>
    <source>
        <strain evidence="3">NBRC 12245</strain>
    </source>
</reference>
<comment type="caution">
    <text evidence="3">The sequence shown here is derived from an EMBL/GenBank/DDBJ whole genome shotgun (WGS) entry which is preliminary data.</text>
</comment>
<accession>A0A919SVC4</accession>
<feature type="compositionally biased region" description="Pro residues" evidence="1">
    <location>
        <begin position="207"/>
        <end position="220"/>
    </location>
</feature>
<evidence type="ECO:0000256" key="1">
    <source>
        <dbReference type="SAM" id="MobiDB-lite"/>
    </source>
</evidence>
<feature type="compositionally biased region" description="Low complexity" evidence="1">
    <location>
        <begin position="221"/>
        <end position="241"/>
    </location>
</feature>
<dbReference type="EMBL" id="BOQL01000073">
    <property type="protein sequence ID" value="GIM78334.1"/>
    <property type="molecule type" value="Genomic_DNA"/>
</dbReference>
<name>A0A919SVC4_9ACTN</name>
<keyword evidence="2" id="KW-0472">Membrane</keyword>